<keyword evidence="3" id="KW-1185">Reference proteome</keyword>
<dbReference type="Gene3D" id="3.40.50.300">
    <property type="entry name" value="P-loop containing nucleotide triphosphate hydrolases"/>
    <property type="match status" value="1"/>
</dbReference>
<dbReference type="RefSeq" id="WP_115973319.1">
    <property type="nucleotide sequence ID" value="NZ_QNVT01000032.1"/>
</dbReference>
<dbReference type="SUPFAM" id="SSF52540">
    <property type="entry name" value="P-loop containing nucleoside triphosphate hydrolases"/>
    <property type="match status" value="1"/>
</dbReference>
<dbReference type="AlphaFoldDB" id="A0A3D9C313"/>
<feature type="domain" description="NadR/Ttd14 AAA" evidence="1">
    <location>
        <begin position="11"/>
        <end position="176"/>
    </location>
</feature>
<dbReference type="InterPro" id="IPR027417">
    <property type="entry name" value="P-loop_NTPase"/>
</dbReference>
<gene>
    <name evidence="2" type="ORF">DRF65_24055</name>
</gene>
<dbReference type="Pfam" id="PF13521">
    <property type="entry name" value="AAA_28"/>
    <property type="match status" value="1"/>
</dbReference>
<name>A0A3D9C313_9FLAO</name>
<dbReference type="Proteomes" id="UP000256686">
    <property type="component" value="Unassembled WGS sequence"/>
</dbReference>
<reference evidence="3" key="1">
    <citation type="submission" date="2018-06" db="EMBL/GenBank/DDBJ databases">
        <authorList>
            <person name="Lum Nde A."/>
            <person name="Hugo C."/>
        </authorList>
    </citation>
    <scope>NUCLEOTIDE SEQUENCE [LARGE SCALE GENOMIC DNA]</scope>
    <source>
        <strain evidence="3">1_F178</strain>
    </source>
</reference>
<organism evidence="2 3">
    <name type="scientific">Chryseobacterium pennae</name>
    <dbReference type="NCBI Taxonomy" id="2258962"/>
    <lineage>
        <taxon>Bacteria</taxon>
        <taxon>Pseudomonadati</taxon>
        <taxon>Bacteroidota</taxon>
        <taxon>Flavobacteriia</taxon>
        <taxon>Flavobacteriales</taxon>
        <taxon>Weeksellaceae</taxon>
        <taxon>Chryseobacterium group</taxon>
        <taxon>Chryseobacterium</taxon>
    </lineage>
</organism>
<proteinExistence type="predicted"/>
<protein>
    <submittedName>
        <fullName evidence="2">ATPase</fullName>
    </submittedName>
</protein>
<evidence type="ECO:0000313" key="3">
    <source>
        <dbReference type="Proteomes" id="UP000256686"/>
    </source>
</evidence>
<dbReference type="EMBL" id="QNVT01000032">
    <property type="protein sequence ID" value="REC59861.1"/>
    <property type="molecule type" value="Genomic_DNA"/>
</dbReference>
<accession>A0A3D9C313</accession>
<evidence type="ECO:0000259" key="1">
    <source>
        <dbReference type="Pfam" id="PF13521"/>
    </source>
</evidence>
<comment type="caution">
    <text evidence="2">The sequence shown here is derived from an EMBL/GenBank/DDBJ whole genome shotgun (WGS) entry which is preliminary data.</text>
</comment>
<evidence type="ECO:0000313" key="2">
    <source>
        <dbReference type="EMBL" id="REC59861.1"/>
    </source>
</evidence>
<sequence length="184" mass="21388">MKNNNITKKLYVITGGPGAGKTTLINELNRLGFTTAPEEGRRIIKEQLLSNGDGLPWINKEIFAGLMFDASVKTFNEMIPISGIQPVFFDRGILDTIGYLRLEEIPVPRQMEITAREMEYNKNVFILPPWKEIYENDSERKQTQEVAEHTFECMYEIYREYGYNVIEIPRVTVEQRVRFVLNTM</sequence>
<dbReference type="InterPro" id="IPR038727">
    <property type="entry name" value="NadR/Ttd14_AAA_dom"/>
</dbReference>